<feature type="domain" description="SsuA/THI5-like" evidence="12">
    <location>
        <begin position="66"/>
        <end position="280"/>
    </location>
</feature>
<dbReference type="PANTHER" id="PTHR31528:SF1">
    <property type="entry name" value="4-AMINO-5-HYDROXYMETHYL-2-METHYLPYRIMIDINE PHOSPHATE SYNTHASE THI11-RELATED"/>
    <property type="match status" value="1"/>
</dbReference>
<keyword evidence="5" id="KW-0808">Transferase</keyword>
<name>A0A7W3SRJ8_9BACL</name>
<dbReference type="SUPFAM" id="SSF53850">
    <property type="entry name" value="Periplasmic binding protein-like II"/>
    <property type="match status" value="1"/>
</dbReference>
<evidence type="ECO:0000313" key="14">
    <source>
        <dbReference type="Proteomes" id="UP000567067"/>
    </source>
</evidence>
<dbReference type="AlphaFoldDB" id="A0A7W3SRJ8"/>
<keyword evidence="14" id="KW-1185">Reference proteome</keyword>
<comment type="caution">
    <text evidence="13">The sequence shown here is derived from an EMBL/GenBank/DDBJ whole genome shotgun (WGS) entry which is preliminary data.</text>
</comment>
<sequence length="364" mass="39843">MIKIPSRKFKRISTLGLSAILVFMLVLSGCGNNKEVASSPNTANEGNAAAVDQPVKIRLQLKWVPQTQFAGYYVALDKGYYKEEGLDVEILPGGPDIVPEQQVANGAAEIGNSWVASLLSHQEQGFPIIEIAQISQKSGMLLVSKKSAGINSPADLKGKRVGSWMGGLEFEILALFKKYNLEAPKDVELAKQGFTMDQLLNDQLDAASALTHNEYPILLEQGLKESDLNVIDMNEEGVAMLQDNLFANTEWLEKNKDAAAKFLRASFKGWQDTINNPEEAVDIVMKSADKDSTTREHQLSMAIAIGKLVLPEGADPSQIGQINKESFQQTADIAYEFGVVKNKVDLSKAYTDEIFNLATGKAQY</sequence>
<dbReference type="GO" id="GO:0009228">
    <property type="term" value="P:thiamine biosynthetic process"/>
    <property type="evidence" value="ECO:0007669"/>
    <property type="project" value="UniProtKB-KW"/>
</dbReference>
<protein>
    <recommendedName>
        <fullName evidence="10">Thiamine pyrimidine synthase</fullName>
    </recommendedName>
</protein>
<reference evidence="13 14" key="1">
    <citation type="submission" date="2020-08" db="EMBL/GenBank/DDBJ databases">
        <title>Genomic Encyclopedia of Type Strains, Phase III (KMG-III): the genomes of soil and plant-associated and newly described type strains.</title>
        <authorList>
            <person name="Whitman W."/>
        </authorList>
    </citation>
    <scope>NUCLEOTIDE SEQUENCE [LARGE SCALE GENOMIC DNA]</scope>
    <source>
        <strain evidence="13 14">CECT 8693</strain>
    </source>
</reference>
<comment type="catalytic activity">
    <reaction evidence="11">
        <text>N(6)-(pyridoxal phosphate)-L-lysyl-[4-amino-5-hydroxymethyl-2-methylpyrimidine phosphate synthase] + L-histidyl-[4-amino-5-hydroxymethyl-2-methylpyrimidine phosphate synthase] + 2 Fe(3+) + 4 H2O = L-lysyl-[4-amino-5-hydroxymethyl-2-methylpyrimidine phosphate synthase] + (2S)-2-amino-5-hydroxy-4-oxopentanoyl-[4-amino-5-hydroxymethyl-2-methylpyrimidine phosphate synthase] + 4-amino-2-methyl-5-(phosphooxymethyl)pyrimidine + 3-oxopropanoate + 2 Fe(2+) + 2 H(+)</text>
        <dbReference type="Rhea" id="RHEA:65756"/>
        <dbReference type="Rhea" id="RHEA-COMP:16892"/>
        <dbReference type="Rhea" id="RHEA-COMP:16893"/>
        <dbReference type="Rhea" id="RHEA-COMP:16894"/>
        <dbReference type="Rhea" id="RHEA-COMP:16895"/>
        <dbReference type="ChEBI" id="CHEBI:15377"/>
        <dbReference type="ChEBI" id="CHEBI:15378"/>
        <dbReference type="ChEBI" id="CHEBI:29033"/>
        <dbReference type="ChEBI" id="CHEBI:29034"/>
        <dbReference type="ChEBI" id="CHEBI:29969"/>
        <dbReference type="ChEBI" id="CHEBI:29979"/>
        <dbReference type="ChEBI" id="CHEBI:33190"/>
        <dbReference type="ChEBI" id="CHEBI:58354"/>
        <dbReference type="ChEBI" id="CHEBI:143915"/>
        <dbReference type="ChEBI" id="CHEBI:157692"/>
    </reaction>
    <physiologicalReaction direction="left-to-right" evidence="11">
        <dbReference type="Rhea" id="RHEA:65757"/>
    </physiologicalReaction>
</comment>
<dbReference type="Proteomes" id="UP000567067">
    <property type="component" value="Unassembled WGS sequence"/>
</dbReference>
<evidence type="ECO:0000256" key="5">
    <source>
        <dbReference type="ARBA" id="ARBA00022679"/>
    </source>
</evidence>
<comment type="pathway">
    <text evidence="2">Cofactor biosynthesis; thiamine diphosphate biosynthesis.</text>
</comment>
<evidence type="ECO:0000256" key="10">
    <source>
        <dbReference type="ARBA" id="ARBA00033171"/>
    </source>
</evidence>
<keyword evidence="6" id="KW-0479">Metal-binding</keyword>
<dbReference type="Gene3D" id="3.40.190.10">
    <property type="entry name" value="Periplasmic binding protein-like II"/>
    <property type="match status" value="2"/>
</dbReference>
<evidence type="ECO:0000259" key="12">
    <source>
        <dbReference type="Pfam" id="PF09084"/>
    </source>
</evidence>
<organism evidence="13 14">
    <name type="scientific">Fontibacillus solani</name>
    <dbReference type="NCBI Taxonomy" id="1572857"/>
    <lineage>
        <taxon>Bacteria</taxon>
        <taxon>Bacillati</taxon>
        <taxon>Bacillota</taxon>
        <taxon>Bacilli</taxon>
        <taxon>Bacillales</taxon>
        <taxon>Paenibacillaceae</taxon>
        <taxon>Fontibacillus</taxon>
    </lineage>
</organism>
<keyword evidence="8" id="KW-0784">Thiamine biosynthesis</keyword>
<evidence type="ECO:0000256" key="11">
    <source>
        <dbReference type="ARBA" id="ARBA00048179"/>
    </source>
</evidence>
<evidence type="ECO:0000256" key="4">
    <source>
        <dbReference type="ARBA" id="ARBA00011738"/>
    </source>
</evidence>
<keyword evidence="9" id="KW-0408">Iron</keyword>
<proteinExistence type="inferred from homology"/>
<dbReference type="PANTHER" id="PTHR31528">
    <property type="entry name" value="4-AMINO-5-HYDROXYMETHYL-2-METHYLPYRIMIDINE PHOSPHATE SYNTHASE THI11-RELATED"/>
    <property type="match status" value="1"/>
</dbReference>
<evidence type="ECO:0000256" key="7">
    <source>
        <dbReference type="ARBA" id="ARBA00022898"/>
    </source>
</evidence>
<dbReference type="GO" id="GO:0016740">
    <property type="term" value="F:transferase activity"/>
    <property type="evidence" value="ECO:0007669"/>
    <property type="project" value="UniProtKB-KW"/>
</dbReference>
<comment type="similarity">
    <text evidence="3">Belongs to the NMT1/THI5 family.</text>
</comment>
<accession>A0A7W3SRJ8</accession>
<evidence type="ECO:0000256" key="3">
    <source>
        <dbReference type="ARBA" id="ARBA00009406"/>
    </source>
</evidence>
<evidence type="ECO:0000256" key="8">
    <source>
        <dbReference type="ARBA" id="ARBA00022977"/>
    </source>
</evidence>
<comment type="subunit">
    <text evidence="4">Homodimer.</text>
</comment>
<dbReference type="RefSeq" id="WP_182534735.1">
    <property type="nucleotide sequence ID" value="NZ_JACJIP010000005.1"/>
</dbReference>
<gene>
    <name evidence="13" type="ORF">FHR92_001204</name>
</gene>
<dbReference type="InterPro" id="IPR027939">
    <property type="entry name" value="NMT1/THI5"/>
</dbReference>
<dbReference type="InterPro" id="IPR015168">
    <property type="entry name" value="SsuA/THI5"/>
</dbReference>
<dbReference type="Pfam" id="PF09084">
    <property type="entry name" value="NMT1"/>
    <property type="match status" value="1"/>
</dbReference>
<dbReference type="EMBL" id="JACJIP010000005">
    <property type="protein sequence ID" value="MBA9084743.1"/>
    <property type="molecule type" value="Genomic_DNA"/>
</dbReference>
<comment type="function">
    <text evidence="1">Responsible for the formation of the pyrimidine heterocycle in the thiamine biosynthesis pathway. Catalyzes the formation of hydroxymethylpyrimidine phosphate (HMP-P) from histidine and pyridoxal phosphate (PLP). The protein uses PLP and the active site histidine to form HMP-P, generating an inactive enzyme. The enzyme can only undergo a single turnover, which suggests it is a suicide enzyme.</text>
</comment>
<evidence type="ECO:0000256" key="6">
    <source>
        <dbReference type="ARBA" id="ARBA00022723"/>
    </source>
</evidence>
<evidence type="ECO:0000256" key="9">
    <source>
        <dbReference type="ARBA" id="ARBA00023004"/>
    </source>
</evidence>
<dbReference type="GO" id="GO:0046872">
    <property type="term" value="F:metal ion binding"/>
    <property type="evidence" value="ECO:0007669"/>
    <property type="project" value="UniProtKB-KW"/>
</dbReference>
<evidence type="ECO:0000256" key="1">
    <source>
        <dbReference type="ARBA" id="ARBA00003469"/>
    </source>
</evidence>
<dbReference type="PROSITE" id="PS51257">
    <property type="entry name" value="PROKAR_LIPOPROTEIN"/>
    <property type="match status" value="1"/>
</dbReference>
<keyword evidence="7" id="KW-0663">Pyridoxal phosphate</keyword>
<evidence type="ECO:0000256" key="2">
    <source>
        <dbReference type="ARBA" id="ARBA00004948"/>
    </source>
</evidence>
<evidence type="ECO:0000313" key="13">
    <source>
        <dbReference type="EMBL" id="MBA9084743.1"/>
    </source>
</evidence>